<dbReference type="EMBL" id="JACYFS010000001">
    <property type="protein sequence ID" value="MBD8081140.1"/>
    <property type="molecule type" value="Genomic_DNA"/>
</dbReference>
<proteinExistence type="predicted"/>
<comment type="caution">
    <text evidence="1">The sequence shown here is derived from an EMBL/GenBank/DDBJ whole genome shotgun (WGS) entry which is preliminary data.</text>
</comment>
<gene>
    <name evidence="1" type="ORF">IC610_01750</name>
</gene>
<sequence length="108" mass="12548">MKAIHVRLAQEQLEEIENLSGAGYDIDKIAMYLDVPKMELRKEFNNPESFVRYHYDRGILLVDAESGIKLAENAKVGNITAHQQLMKIRSLQRLESLRKRIMYGEEID</sequence>
<protein>
    <submittedName>
        <fullName evidence="1">Uncharacterized protein</fullName>
    </submittedName>
</protein>
<accession>A0ABR8Z763</accession>
<keyword evidence="2" id="KW-1185">Reference proteome</keyword>
<organism evidence="1 2">
    <name type="scientific">Chryseobacterium caseinilyticum</name>
    <dbReference type="NCBI Taxonomy" id="2771428"/>
    <lineage>
        <taxon>Bacteria</taxon>
        <taxon>Pseudomonadati</taxon>
        <taxon>Bacteroidota</taxon>
        <taxon>Flavobacteriia</taxon>
        <taxon>Flavobacteriales</taxon>
        <taxon>Weeksellaceae</taxon>
        <taxon>Chryseobacterium group</taxon>
        <taxon>Chryseobacterium</taxon>
    </lineage>
</organism>
<evidence type="ECO:0000313" key="2">
    <source>
        <dbReference type="Proteomes" id="UP000637299"/>
    </source>
</evidence>
<reference evidence="1 2" key="1">
    <citation type="submission" date="2020-09" db="EMBL/GenBank/DDBJ databases">
        <title>Genome seq and assembly of Chryseobacterium sp.</title>
        <authorList>
            <person name="Chhetri G."/>
        </authorList>
    </citation>
    <scope>NUCLEOTIDE SEQUENCE [LARGE SCALE GENOMIC DNA]</scope>
    <source>
        <strain evidence="1 2">GCR10</strain>
    </source>
</reference>
<name>A0ABR8Z763_9FLAO</name>
<dbReference type="Proteomes" id="UP000637299">
    <property type="component" value="Unassembled WGS sequence"/>
</dbReference>
<evidence type="ECO:0000313" key="1">
    <source>
        <dbReference type="EMBL" id="MBD8081140.1"/>
    </source>
</evidence>